<dbReference type="AlphaFoldDB" id="A0A562IIZ7"/>
<organism evidence="4 5">
    <name type="scientific">Micromonospora olivasterospora</name>
    <dbReference type="NCBI Taxonomy" id="1880"/>
    <lineage>
        <taxon>Bacteria</taxon>
        <taxon>Bacillati</taxon>
        <taxon>Actinomycetota</taxon>
        <taxon>Actinomycetes</taxon>
        <taxon>Micromonosporales</taxon>
        <taxon>Micromonosporaceae</taxon>
        <taxon>Micromonospora</taxon>
    </lineage>
</organism>
<dbReference type="EMBL" id="VLKE01000001">
    <property type="protein sequence ID" value="TWH70872.1"/>
    <property type="molecule type" value="Genomic_DNA"/>
</dbReference>
<dbReference type="GO" id="GO:0004016">
    <property type="term" value="F:adenylate cyclase activity"/>
    <property type="evidence" value="ECO:0007669"/>
    <property type="project" value="TreeGrafter"/>
</dbReference>
<dbReference type="InterPro" id="IPR000792">
    <property type="entry name" value="Tscrpt_reg_LuxR_C"/>
</dbReference>
<dbReference type="GO" id="GO:0005524">
    <property type="term" value="F:ATP binding"/>
    <property type="evidence" value="ECO:0007669"/>
    <property type="project" value="UniProtKB-KW"/>
</dbReference>
<dbReference type="GO" id="GO:0003677">
    <property type="term" value="F:DNA binding"/>
    <property type="evidence" value="ECO:0007669"/>
    <property type="project" value="InterPro"/>
</dbReference>
<dbReference type="PROSITE" id="PS00622">
    <property type="entry name" value="HTH_LUXR_1"/>
    <property type="match status" value="1"/>
</dbReference>
<comment type="caution">
    <text evidence="4">The sequence shown here is derived from an EMBL/GenBank/DDBJ whole genome shotgun (WGS) entry which is preliminary data.</text>
</comment>
<dbReference type="InterPro" id="IPR016032">
    <property type="entry name" value="Sig_transdc_resp-reg_C-effctor"/>
</dbReference>
<dbReference type="Pfam" id="PF00196">
    <property type="entry name" value="GerE"/>
    <property type="match status" value="1"/>
</dbReference>
<dbReference type="InterPro" id="IPR027417">
    <property type="entry name" value="P-loop_NTPase"/>
</dbReference>
<keyword evidence="2" id="KW-0067">ATP-binding</keyword>
<sequence length="711" mass="75481">MGTTGVVGRVDELARITSLLQPQPVERGLVITGDHGIGKTALCGAATDQIRATGTHELLQCAPAEAERHLAYSGLSDLLAAVDPAVLDGLPPPQRHAMAVATLTADPTPTAPDERAVAYGFLGVVRALAAVRPVVIAVDDLQWLDAPTALALSYVARRCAAEAVVFLLSGVGIGGVQPHPVVAALGRRAWSELVLGPLGLGSLHRLTRSCFGVDLARPQLLHLHATSGGNPQRALEIMGCTAAAGRPGTPEYGPADVDARSRDSAAFDADIAAGGERAGFAHAQLALLLLSTRADVTVAREHARNAVDLLGDACPIEVLTGLAVLENFAGPTTTARLDQAVALSRTSRVDSIYEHPVFWAGHRLMLEDRFDEARTEFLTALAMAAPGGDEWAQAAMLVHVAELECRAGNWNAAAAHARRCSLLTRDAAHGQPGLARYAEAMVAVRQGDLVRARSLAAEGRQLAEAGGDELYRIQNTGVLAHAAVALGEWAEAARLLREMPDHLIALGWREPTVFPLWPDAIESLMAVGEPDLATRYHGIYAANADAYARPTAQATAARCAGLLQASRGDLPGALDTMSAAARLHQRSPDRYESGRTLLALGAIRRRARMKRAAREALDDALAIFEELGSPVWAERVRAEIARIGGRVATTELTDAEERVAALAARGARNRAIAAELFLTENTVEVHLSRIYRKLAVRSRAELAHRFPAGKR</sequence>
<dbReference type="PANTHER" id="PTHR16305:SF35">
    <property type="entry name" value="TRANSCRIPTIONAL ACTIVATOR DOMAIN"/>
    <property type="match status" value="1"/>
</dbReference>
<dbReference type="Pfam" id="PF13191">
    <property type="entry name" value="AAA_16"/>
    <property type="match status" value="1"/>
</dbReference>
<dbReference type="PRINTS" id="PR00038">
    <property type="entry name" value="HTHLUXR"/>
</dbReference>
<evidence type="ECO:0000313" key="5">
    <source>
        <dbReference type="Proteomes" id="UP000319825"/>
    </source>
</evidence>
<proteinExistence type="predicted"/>
<dbReference type="SUPFAM" id="SSF48452">
    <property type="entry name" value="TPR-like"/>
    <property type="match status" value="2"/>
</dbReference>
<gene>
    <name evidence="4" type="ORF">JD77_05897</name>
</gene>
<dbReference type="GO" id="GO:0006355">
    <property type="term" value="P:regulation of DNA-templated transcription"/>
    <property type="evidence" value="ECO:0007669"/>
    <property type="project" value="InterPro"/>
</dbReference>
<evidence type="ECO:0000256" key="2">
    <source>
        <dbReference type="ARBA" id="ARBA00022840"/>
    </source>
</evidence>
<dbReference type="PANTHER" id="PTHR16305">
    <property type="entry name" value="TESTICULAR SOLUBLE ADENYLYL CYCLASE"/>
    <property type="match status" value="1"/>
</dbReference>
<feature type="domain" description="HTH luxR-type" evidence="3">
    <location>
        <begin position="645"/>
        <end position="710"/>
    </location>
</feature>
<dbReference type="SUPFAM" id="SSF46894">
    <property type="entry name" value="C-terminal effector domain of the bipartite response regulators"/>
    <property type="match status" value="1"/>
</dbReference>
<dbReference type="Gene3D" id="1.25.40.10">
    <property type="entry name" value="Tetratricopeptide repeat domain"/>
    <property type="match status" value="2"/>
</dbReference>
<dbReference type="Gene3D" id="1.10.10.10">
    <property type="entry name" value="Winged helix-like DNA-binding domain superfamily/Winged helix DNA-binding domain"/>
    <property type="match status" value="1"/>
</dbReference>
<evidence type="ECO:0000256" key="1">
    <source>
        <dbReference type="ARBA" id="ARBA00022741"/>
    </source>
</evidence>
<evidence type="ECO:0000259" key="3">
    <source>
        <dbReference type="PROSITE" id="PS50043"/>
    </source>
</evidence>
<dbReference type="InterPro" id="IPR011990">
    <property type="entry name" value="TPR-like_helical_dom_sf"/>
</dbReference>
<evidence type="ECO:0000313" key="4">
    <source>
        <dbReference type="EMBL" id="TWH70872.1"/>
    </source>
</evidence>
<dbReference type="GO" id="GO:0005737">
    <property type="term" value="C:cytoplasm"/>
    <property type="evidence" value="ECO:0007669"/>
    <property type="project" value="TreeGrafter"/>
</dbReference>
<dbReference type="SUPFAM" id="SSF52540">
    <property type="entry name" value="P-loop containing nucleoside triphosphate hydrolases"/>
    <property type="match status" value="1"/>
</dbReference>
<reference evidence="4 5" key="1">
    <citation type="submission" date="2019-07" db="EMBL/GenBank/DDBJ databases">
        <title>R&amp;d 2014.</title>
        <authorList>
            <person name="Klenk H.-P."/>
        </authorList>
    </citation>
    <scope>NUCLEOTIDE SEQUENCE [LARGE SCALE GENOMIC DNA]</scope>
    <source>
        <strain evidence="4 5">DSM 43868</strain>
    </source>
</reference>
<dbReference type="InterPro" id="IPR036388">
    <property type="entry name" value="WH-like_DNA-bd_sf"/>
</dbReference>
<keyword evidence="5" id="KW-1185">Reference proteome</keyword>
<accession>A0A562IIZ7</accession>
<dbReference type="InterPro" id="IPR041664">
    <property type="entry name" value="AAA_16"/>
</dbReference>
<dbReference type="SMART" id="SM00421">
    <property type="entry name" value="HTH_LUXR"/>
    <property type="match status" value="1"/>
</dbReference>
<dbReference type="PROSITE" id="PS50043">
    <property type="entry name" value="HTH_LUXR_2"/>
    <property type="match status" value="1"/>
</dbReference>
<protein>
    <submittedName>
        <fullName evidence="4">Regulatory LuxR family protein</fullName>
    </submittedName>
</protein>
<dbReference type="Proteomes" id="UP000319825">
    <property type="component" value="Unassembled WGS sequence"/>
</dbReference>
<keyword evidence="1" id="KW-0547">Nucleotide-binding</keyword>
<dbReference type="RefSeq" id="WP_170286589.1">
    <property type="nucleotide sequence ID" value="NZ_BAAATQ010000320.1"/>
</dbReference>
<name>A0A562IIZ7_MICOL</name>
<dbReference type="CDD" id="cd06170">
    <property type="entry name" value="LuxR_C_like"/>
    <property type="match status" value="1"/>
</dbReference>